<dbReference type="PROSITE" id="PS00518">
    <property type="entry name" value="ZF_RING_1"/>
    <property type="match status" value="1"/>
</dbReference>
<dbReference type="Gene3D" id="3.40.50.10810">
    <property type="entry name" value="Tandem AAA-ATPase domain"/>
    <property type="match status" value="3"/>
</dbReference>
<evidence type="ECO:0000256" key="2">
    <source>
        <dbReference type="ARBA" id="ARBA00008438"/>
    </source>
</evidence>
<dbReference type="Gene3D" id="3.30.40.10">
    <property type="entry name" value="Zinc/RING finger domain, C3HC4 (zinc finger)"/>
    <property type="match status" value="1"/>
</dbReference>
<dbReference type="GO" id="GO:0003677">
    <property type="term" value="F:DNA binding"/>
    <property type="evidence" value="ECO:0007669"/>
    <property type="project" value="UniProtKB-KW"/>
</dbReference>
<dbReference type="InParanoid" id="A0A1B6PFX8"/>
<dbReference type="PANTHER" id="PTHR45626:SF24">
    <property type="entry name" value="HELICASE-LIKE TRANSCRIPTION FACTOR CHR28-RELATED"/>
    <property type="match status" value="1"/>
</dbReference>
<dbReference type="Pfam" id="PF00097">
    <property type="entry name" value="zf-C3HC4"/>
    <property type="match status" value="1"/>
</dbReference>
<feature type="domain" description="Helicase ATP-binding" evidence="18">
    <location>
        <begin position="421"/>
        <end position="594"/>
    </location>
</feature>
<dbReference type="InterPro" id="IPR049730">
    <property type="entry name" value="SNF2/RAD54-like_C"/>
</dbReference>
<dbReference type="STRING" id="4558.A0A1B6PFX8"/>
<feature type="compositionally biased region" description="Low complexity" evidence="16">
    <location>
        <begin position="105"/>
        <end position="118"/>
    </location>
</feature>
<dbReference type="FunFam" id="3.40.50.10810:FF:000071">
    <property type="entry name" value="SNF2 domain-containing protein / helicase domain-containing protein / zinc finger protein-like protein"/>
    <property type="match status" value="1"/>
</dbReference>
<dbReference type="Pfam" id="PF00271">
    <property type="entry name" value="Helicase_C"/>
    <property type="match status" value="1"/>
</dbReference>
<feature type="domain" description="RING-type" evidence="17">
    <location>
        <begin position="747"/>
        <end position="786"/>
    </location>
</feature>
<dbReference type="AlphaFoldDB" id="A0A1B6PFX8"/>
<keyword evidence="10" id="KW-0156">Chromatin regulator</keyword>
<feature type="region of interest" description="Disordered" evidence="16">
    <location>
        <begin position="47"/>
        <end position="66"/>
    </location>
</feature>
<dbReference type="InterPro" id="IPR000330">
    <property type="entry name" value="SNF2_N"/>
</dbReference>
<dbReference type="InterPro" id="IPR001650">
    <property type="entry name" value="Helicase_C-like"/>
</dbReference>
<dbReference type="Proteomes" id="UP000000768">
    <property type="component" value="Chromosome 7"/>
</dbReference>
<keyword evidence="9" id="KW-0067">ATP-binding</keyword>
<feature type="region of interest" description="Disordered" evidence="16">
    <location>
        <begin position="214"/>
        <end position="235"/>
    </location>
</feature>
<dbReference type="CDD" id="cd18008">
    <property type="entry name" value="DEXDc_SHPRH-like"/>
    <property type="match status" value="1"/>
</dbReference>
<dbReference type="Gene3D" id="3.40.50.300">
    <property type="entry name" value="P-loop containing nucleotide triphosphate hydrolases"/>
    <property type="match status" value="1"/>
</dbReference>
<dbReference type="SUPFAM" id="SSF52540">
    <property type="entry name" value="P-loop containing nucleoside triphosphate hydrolases"/>
    <property type="match status" value="2"/>
</dbReference>
<dbReference type="PANTHER" id="PTHR45626">
    <property type="entry name" value="TRANSCRIPTION TERMINATION FACTOR 2-RELATED"/>
    <property type="match status" value="1"/>
</dbReference>
<reference evidence="20" key="2">
    <citation type="submission" date="2017-02" db="EMBL/GenBank/DDBJ databases">
        <title>WGS assembly of Sorghum bicolor.</title>
        <authorList>
            <person name="Paterson A."/>
            <person name="Mullet J."/>
            <person name="Bowers J."/>
            <person name="Bruggmann R."/>
            <person name="Dubchak I."/>
            <person name="Grimwood J."/>
            <person name="Gundlach H."/>
            <person name="Haberer G."/>
            <person name="Hellsten U."/>
            <person name="Mitros T."/>
            <person name="Poliakov A."/>
            <person name="Schmutz J."/>
            <person name="Spannagl M."/>
            <person name="Tang H."/>
            <person name="Wang X."/>
            <person name="Wicker T."/>
            <person name="Bharti A."/>
            <person name="Chapman J."/>
            <person name="Feltus F."/>
            <person name="Gowik U."/>
            <person name="Grigoriev I."/>
            <person name="Lyons E."/>
            <person name="Maher C."/>
            <person name="Martis M."/>
            <person name="Narechania A."/>
            <person name="Otillar R."/>
            <person name="Penning B."/>
            <person name="Salamov A."/>
            <person name="Wang Y."/>
            <person name="Zhang L."/>
            <person name="Carpita N."/>
            <person name="Freeling M."/>
            <person name="Gingle A."/>
            <person name="Hash C."/>
            <person name="Keller B."/>
            <person name="Klein P."/>
            <person name="Kresovich S."/>
            <person name="Mccann M."/>
            <person name="Ming R."/>
            <person name="Peterson D."/>
            <person name="Rahman M."/>
            <person name="Ware D."/>
            <person name="Westhoff P."/>
            <person name="Mayer K."/>
            <person name="Messing J."/>
            <person name="Sims D."/>
            <person name="Jenkins J."/>
            <person name="Shu S."/>
            <person name="Rokhsar D."/>
        </authorList>
    </citation>
    <scope>NUCLEOTIDE SEQUENCE</scope>
</reference>
<evidence type="ECO:0000256" key="1">
    <source>
        <dbReference type="ARBA" id="ARBA00004123"/>
    </source>
</evidence>
<keyword evidence="12" id="KW-0238">DNA-binding</keyword>
<evidence type="ECO:0000256" key="15">
    <source>
        <dbReference type="PROSITE-ProRule" id="PRU00175"/>
    </source>
</evidence>
<proteinExistence type="inferred from homology"/>
<dbReference type="Gramene" id="KXG24588">
    <property type="protein sequence ID" value="KXG24588"/>
    <property type="gene ID" value="SORBI_3007G063000"/>
</dbReference>
<dbReference type="GO" id="GO:0016787">
    <property type="term" value="F:hydrolase activity"/>
    <property type="evidence" value="ECO:0007669"/>
    <property type="project" value="UniProtKB-KW"/>
</dbReference>
<dbReference type="InterPro" id="IPR027417">
    <property type="entry name" value="P-loop_NTPase"/>
</dbReference>
<dbReference type="CDD" id="cd18793">
    <property type="entry name" value="SF2_C_SNF"/>
    <property type="match status" value="1"/>
</dbReference>
<gene>
    <name evidence="20" type="ORF">SORBI_3007G063000</name>
</gene>
<evidence type="ECO:0000259" key="17">
    <source>
        <dbReference type="PROSITE" id="PS50089"/>
    </source>
</evidence>
<dbReference type="InterPro" id="IPR050628">
    <property type="entry name" value="SNF2_RAD54_helicase_TF"/>
</dbReference>
<evidence type="ECO:0000256" key="16">
    <source>
        <dbReference type="SAM" id="MobiDB-lite"/>
    </source>
</evidence>
<dbReference type="FunCoup" id="A0A1B6PFX8">
    <property type="interactions" value="448"/>
</dbReference>
<dbReference type="SUPFAM" id="SSF57850">
    <property type="entry name" value="RING/U-box"/>
    <property type="match status" value="1"/>
</dbReference>
<keyword evidence="4" id="KW-0547">Nucleotide-binding</keyword>
<dbReference type="GO" id="GO:0008270">
    <property type="term" value="F:zinc ion binding"/>
    <property type="evidence" value="ECO:0007669"/>
    <property type="project" value="UniProtKB-KW"/>
</dbReference>
<name>A0A1B6PFX8_SORBI</name>
<dbReference type="InterPro" id="IPR017907">
    <property type="entry name" value="Znf_RING_CS"/>
</dbReference>
<dbReference type="InterPro" id="IPR001841">
    <property type="entry name" value="Znf_RING"/>
</dbReference>
<evidence type="ECO:0000256" key="10">
    <source>
        <dbReference type="ARBA" id="ARBA00022853"/>
    </source>
</evidence>
<feature type="compositionally biased region" description="Basic residues" evidence="16">
    <location>
        <begin position="514"/>
        <end position="523"/>
    </location>
</feature>
<reference evidence="21" key="3">
    <citation type="journal article" date="2018" name="Plant J.">
        <title>The Sorghum bicolor reference genome: improved assembly, gene annotations, a transcriptome atlas, and signatures of genome organization.</title>
        <authorList>
            <person name="McCormick R.F."/>
            <person name="Truong S.K."/>
            <person name="Sreedasyam A."/>
            <person name="Jenkins J."/>
            <person name="Shu S."/>
            <person name="Sims D."/>
            <person name="Kennedy M."/>
            <person name="Amirebrahimi M."/>
            <person name="Weers B.D."/>
            <person name="McKinley B."/>
            <person name="Mattison A."/>
            <person name="Morishige D.T."/>
            <person name="Grimwood J."/>
            <person name="Schmutz J."/>
            <person name="Mullet J.E."/>
        </authorList>
    </citation>
    <scope>NUCLEOTIDE SEQUENCE [LARGE SCALE GENOMIC DNA]</scope>
    <source>
        <strain evidence="21">cv. BTx623</strain>
    </source>
</reference>
<evidence type="ECO:0000313" key="20">
    <source>
        <dbReference type="EMBL" id="KXG24588.1"/>
    </source>
</evidence>
<dbReference type="InterPro" id="IPR013083">
    <property type="entry name" value="Znf_RING/FYVE/PHD"/>
</dbReference>
<organism evidence="20 21">
    <name type="scientific">Sorghum bicolor</name>
    <name type="common">Sorghum</name>
    <name type="synonym">Sorghum vulgare</name>
    <dbReference type="NCBI Taxonomy" id="4558"/>
    <lineage>
        <taxon>Eukaryota</taxon>
        <taxon>Viridiplantae</taxon>
        <taxon>Streptophyta</taxon>
        <taxon>Embryophyta</taxon>
        <taxon>Tracheophyta</taxon>
        <taxon>Spermatophyta</taxon>
        <taxon>Magnoliopsida</taxon>
        <taxon>Liliopsida</taxon>
        <taxon>Poales</taxon>
        <taxon>Poaceae</taxon>
        <taxon>PACMAD clade</taxon>
        <taxon>Panicoideae</taxon>
        <taxon>Andropogonodae</taxon>
        <taxon>Andropogoneae</taxon>
        <taxon>Sorghinae</taxon>
        <taxon>Sorghum</taxon>
    </lineage>
</organism>
<keyword evidence="14" id="KW-0539">Nucleus</keyword>
<evidence type="ECO:0000256" key="9">
    <source>
        <dbReference type="ARBA" id="ARBA00022840"/>
    </source>
</evidence>
<dbReference type="EMBL" id="CM000766">
    <property type="protein sequence ID" value="KXG24588.1"/>
    <property type="molecule type" value="Genomic_DNA"/>
</dbReference>
<dbReference type="PROSITE" id="PS51194">
    <property type="entry name" value="HELICASE_CTER"/>
    <property type="match status" value="1"/>
</dbReference>
<dbReference type="EMBL" id="CM000766">
    <property type="protein sequence ID" value="KXG24591.2"/>
    <property type="molecule type" value="Genomic_DNA"/>
</dbReference>
<dbReference type="OrthoDB" id="448448at2759"/>
<keyword evidence="6" id="KW-0378">Hydrolase</keyword>
<evidence type="ECO:0000256" key="8">
    <source>
        <dbReference type="ARBA" id="ARBA00022833"/>
    </source>
</evidence>
<sequence length="1022" mass="112372">MIENGGIIDLSSDSDDDSIFGDDHQPASAITRFDQNAEGRIINFEDEDWQRSAPGPSSARPVENNNGQYRILPASLTNGRNAETTRYTFGSGDRIHPHPMRQGLSTSSRIDSSSTADANDNNKRVLPPSFSNGNTSKSMHLIAASETRKLPPHFSTKRSPNVGENRMGTNIANGNLQPSSSIIARGSSSTLNTQKVDGDDDVIVYGSSTSTSHRVLPPMVGATSSNNSEVANGFETRSRLNPENRALDYDERAVYQEALQNISREKREDDLPEGVLAVPLLKHQKMALAWMVSKENSSHCAGGILADDQGLGKTVSTIALIQKQRNEQSKFMSVDSDRLKSEALNLDEDDEGEQTVSNEPNKDQGASSSSTAAGTSAELCVNQPNSILNKMVETKAERKKKAKASTSSASTSRSMTRPAAGTLVVCPASVLKQWANELTDKVSESAKLSVLVYHGGARTKDPSELAKYDVVVTTYTIVANEVPKQMADDDADQKNSEEPSAGNKRKPPANMQNKAKKKKKKLKGSNFDLDSGPIARVRWFRVVLDEAQTIKNFRTVVARACCGLRAKRRWCLSGTPIQNAIDELYSYFRFLKYDPYSTYNSFCSMIKHPIARDAIHGYKKLQAVLRVVLLRRTKETLINGKPIINLPPKTINLKKVDFTQEERSFYLTLEERSRQRFKAFAAAGTLKQNYANILLMLLRLRQACDHPILVKGNQSEYGGDGSIEMAKKLPKEVVIDLLAKLEVGSACSLCDDTPEDAIVTICGHVFCYQCIHERITTDETMCPAPNCSRTLGFELLFSSGALKISISGESSSAGASSSADNESSSISQISFVSSKIQAAIDILNSIINLNALTESDTMESNRSGVAPVKAIVFSQWTGMLDLLENSLNTNLIQYRRLDGTMSLNLRDKAVKDFNTDPEVRVMIMSLKAGNLGLNMVAACHVILLDLWWNPYAEDQAIDRAHRIGQTRPVTVSRLTVKDTVEDRILALQEEKRAMVNSAFGEDKSGGHATRLTVEDLRYLFRI</sequence>
<keyword evidence="3" id="KW-0479">Metal-binding</keyword>
<accession>A0A1B6PFY1</accession>
<dbReference type="SMART" id="SM00490">
    <property type="entry name" value="HELICc"/>
    <property type="match status" value="1"/>
</dbReference>
<evidence type="ECO:0000256" key="3">
    <source>
        <dbReference type="ARBA" id="ARBA00022723"/>
    </source>
</evidence>
<dbReference type="InterPro" id="IPR018957">
    <property type="entry name" value="Znf_C3HC4_RING-type"/>
</dbReference>
<dbReference type="GO" id="GO:0004386">
    <property type="term" value="F:helicase activity"/>
    <property type="evidence" value="ECO:0007669"/>
    <property type="project" value="UniProtKB-KW"/>
</dbReference>
<evidence type="ECO:0000256" key="11">
    <source>
        <dbReference type="ARBA" id="ARBA00023015"/>
    </source>
</evidence>
<feature type="domain" description="Helicase C-terminal" evidence="19">
    <location>
        <begin position="845"/>
        <end position="1017"/>
    </location>
</feature>
<dbReference type="InterPro" id="IPR038718">
    <property type="entry name" value="SNF2-like_sf"/>
</dbReference>
<dbReference type="GO" id="GO:0006281">
    <property type="term" value="P:DNA repair"/>
    <property type="evidence" value="ECO:0000318"/>
    <property type="project" value="GO_Central"/>
</dbReference>
<evidence type="ECO:0000259" key="19">
    <source>
        <dbReference type="PROSITE" id="PS51194"/>
    </source>
</evidence>
<evidence type="ECO:0000256" key="4">
    <source>
        <dbReference type="ARBA" id="ARBA00022741"/>
    </source>
</evidence>
<dbReference type="GO" id="GO:0008094">
    <property type="term" value="F:ATP-dependent activity, acting on DNA"/>
    <property type="evidence" value="ECO:0000318"/>
    <property type="project" value="GO_Central"/>
</dbReference>
<feature type="region of interest" description="Disordered" evidence="16">
    <location>
        <begin position="394"/>
        <end position="415"/>
    </location>
</feature>
<feature type="region of interest" description="Disordered" evidence="16">
    <location>
        <begin position="345"/>
        <end position="376"/>
    </location>
</feature>
<keyword evidence="7" id="KW-0347">Helicase</keyword>
<comment type="similarity">
    <text evidence="2">Belongs to the SNF2/RAD54 helicase family. RAD16 subfamily.</text>
</comment>
<evidence type="ECO:0000256" key="14">
    <source>
        <dbReference type="ARBA" id="ARBA00023242"/>
    </source>
</evidence>
<dbReference type="GO" id="GO:0005634">
    <property type="term" value="C:nucleus"/>
    <property type="evidence" value="ECO:0000318"/>
    <property type="project" value="GO_Central"/>
</dbReference>
<dbReference type="GO" id="GO:0080188">
    <property type="term" value="P:gene silencing by siRNA-directed DNA methylation"/>
    <property type="evidence" value="ECO:0007669"/>
    <property type="project" value="UniProtKB-ARBA"/>
</dbReference>
<keyword evidence="11" id="KW-0805">Transcription regulation</keyword>
<accession>A0A1B6PFX8</accession>
<evidence type="ECO:0000256" key="13">
    <source>
        <dbReference type="ARBA" id="ARBA00023163"/>
    </source>
</evidence>
<dbReference type="GO" id="GO:0005524">
    <property type="term" value="F:ATP binding"/>
    <property type="evidence" value="ECO:0007669"/>
    <property type="project" value="UniProtKB-KW"/>
</dbReference>
<dbReference type="FunFam" id="3.40.50.10810:FF:000068">
    <property type="entry name" value="SNF2 domain-containing protein / helicase domain-containing protein / zinc finger protein-like protein"/>
    <property type="match status" value="1"/>
</dbReference>
<evidence type="ECO:0000256" key="12">
    <source>
        <dbReference type="ARBA" id="ARBA00023125"/>
    </source>
</evidence>
<dbReference type="PROSITE" id="PS51192">
    <property type="entry name" value="HELICASE_ATP_BIND_1"/>
    <property type="match status" value="1"/>
</dbReference>
<protein>
    <submittedName>
        <fullName evidence="20">Uncharacterized protein</fullName>
    </submittedName>
</protein>
<keyword evidence="21" id="KW-1185">Reference proteome</keyword>
<dbReference type="SMART" id="SM00487">
    <property type="entry name" value="DEXDc"/>
    <property type="match status" value="1"/>
</dbReference>
<evidence type="ECO:0000256" key="7">
    <source>
        <dbReference type="ARBA" id="ARBA00022806"/>
    </source>
</evidence>
<keyword evidence="8" id="KW-0862">Zinc</keyword>
<evidence type="ECO:0000259" key="18">
    <source>
        <dbReference type="PROSITE" id="PS51192"/>
    </source>
</evidence>
<comment type="subcellular location">
    <subcellularLocation>
        <location evidence="1">Nucleus</location>
    </subcellularLocation>
</comment>
<dbReference type="OMA" id="ASGFMSK"/>
<feature type="region of interest" description="Disordered" evidence="16">
    <location>
        <begin position="87"/>
        <end position="136"/>
    </location>
</feature>
<dbReference type="InterPro" id="IPR014001">
    <property type="entry name" value="Helicase_ATP-bd"/>
</dbReference>
<keyword evidence="5 15" id="KW-0863">Zinc-finger</keyword>
<dbReference type="Pfam" id="PF00176">
    <property type="entry name" value="SNF2-rel_dom"/>
    <property type="match status" value="1"/>
</dbReference>
<dbReference type="Gramene" id="KXG24591">
    <property type="protein sequence ID" value="KXG24591"/>
    <property type="gene ID" value="SORBI_3007G063000"/>
</dbReference>
<dbReference type="PROSITE" id="PS50089">
    <property type="entry name" value="ZF_RING_2"/>
    <property type="match status" value="1"/>
</dbReference>
<feature type="compositionally biased region" description="Low complexity" evidence="16">
    <location>
        <begin position="404"/>
        <end position="415"/>
    </location>
</feature>
<feature type="region of interest" description="Disordered" evidence="16">
    <location>
        <begin position="483"/>
        <end position="527"/>
    </location>
</feature>
<dbReference type="eggNOG" id="KOG1001">
    <property type="taxonomic scope" value="Eukaryota"/>
</dbReference>
<reference evidence="20 21" key="1">
    <citation type="journal article" date="2009" name="Nature">
        <title>The Sorghum bicolor genome and the diversification of grasses.</title>
        <authorList>
            <person name="Paterson A.H."/>
            <person name="Bowers J.E."/>
            <person name="Bruggmann R."/>
            <person name="Dubchak I."/>
            <person name="Grimwood J."/>
            <person name="Gundlach H."/>
            <person name="Haberer G."/>
            <person name="Hellsten U."/>
            <person name="Mitros T."/>
            <person name="Poliakov A."/>
            <person name="Schmutz J."/>
            <person name="Spannagl M."/>
            <person name="Tang H."/>
            <person name="Wang X."/>
            <person name="Wicker T."/>
            <person name="Bharti A.K."/>
            <person name="Chapman J."/>
            <person name="Feltus F.A."/>
            <person name="Gowik U."/>
            <person name="Grigoriev I.V."/>
            <person name="Lyons E."/>
            <person name="Maher C.A."/>
            <person name="Martis M."/>
            <person name="Narechania A."/>
            <person name="Otillar R.P."/>
            <person name="Penning B.W."/>
            <person name="Salamov A.A."/>
            <person name="Wang Y."/>
            <person name="Zhang L."/>
            <person name="Carpita N.C."/>
            <person name="Freeling M."/>
            <person name="Gingle A.R."/>
            <person name="Hash C.T."/>
            <person name="Keller B."/>
            <person name="Klein P."/>
            <person name="Kresovich S."/>
            <person name="McCann M.C."/>
            <person name="Ming R."/>
            <person name="Peterson D.G."/>
            <person name="Mehboob-ur-Rahman"/>
            <person name="Ware D."/>
            <person name="Westhoff P."/>
            <person name="Mayer K.F."/>
            <person name="Messing J."/>
            <person name="Rokhsar D.S."/>
        </authorList>
    </citation>
    <scope>NUCLEOTIDE SEQUENCE [LARGE SCALE GENOMIC DNA]</scope>
    <source>
        <strain evidence="21">cv. BTx623</strain>
    </source>
</reference>
<feature type="compositionally biased region" description="Low complexity" evidence="16">
    <location>
        <begin position="365"/>
        <end position="376"/>
    </location>
</feature>
<evidence type="ECO:0000313" key="21">
    <source>
        <dbReference type="Proteomes" id="UP000000768"/>
    </source>
</evidence>
<evidence type="ECO:0000256" key="5">
    <source>
        <dbReference type="ARBA" id="ARBA00022771"/>
    </source>
</evidence>
<keyword evidence="13" id="KW-0804">Transcription</keyword>
<evidence type="ECO:0000256" key="6">
    <source>
        <dbReference type="ARBA" id="ARBA00022801"/>
    </source>
</evidence>